<evidence type="ECO:0000313" key="4">
    <source>
        <dbReference type="EMBL" id="CAB5024676.1"/>
    </source>
</evidence>
<keyword evidence="2" id="KW-0012">Acyltransferase</keyword>
<evidence type="ECO:0000256" key="1">
    <source>
        <dbReference type="ARBA" id="ARBA00022679"/>
    </source>
</evidence>
<dbReference type="PANTHER" id="PTHR10434">
    <property type="entry name" value="1-ACYL-SN-GLYCEROL-3-PHOSPHATE ACYLTRANSFERASE"/>
    <property type="match status" value="1"/>
</dbReference>
<dbReference type="GO" id="GO:0006654">
    <property type="term" value="P:phosphatidic acid biosynthetic process"/>
    <property type="evidence" value="ECO:0007669"/>
    <property type="project" value="TreeGrafter"/>
</dbReference>
<dbReference type="Pfam" id="PF01553">
    <property type="entry name" value="Acyltransferase"/>
    <property type="match status" value="1"/>
</dbReference>
<dbReference type="SMART" id="SM00563">
    <property type="entry name" value="PlsC"/>
    <property type="match status" value="1"/>
</dbReference>
<proteinExistence type="predicted"/>
<feature type="domain" description="Phospholipid/glycerol acyltransferase" evidence="3">
    <location>
        <begin position="85"/>
        <end position="205"/>
    </location>
</feature>
<dbReference type="SUPFAM" id="SSF69593">
    <property type="entry name" value="Glycerol-3-phosphate (1)-acyltransferase"/>
    <property type="match status" value="1"/>
</dbReference>
<dbReference type="AlphaFoldDB" id="A0A6J7UMR6"/>
<evidence type="ECO:0000313" key="5">
    <source>
        <dbReference type="EMBL" id="CAB5067300.1"/>
    </source>
</evidence>
<dbReference type="EMBL" id="CAFBQU010000053">
    <property type="protein sequence ID" value="CAB5067300.1"/>
    <property type="molecule type" value="Genomic_DNA"/>
</dbReference>
<organism evidence="5">
    <name type="scientific">freshwater metagenome</name>
    <dbReference type="NCBI Taxonomy" id="449393"/>
    <lineage>
        <taxon>unclassified sequences</taxon>
        <taxon>metagenomes</taxon>
        <taxon>ecological metagenomes</taxon>
    </lineage>
</organism>
<reference evidence="5" key="1">
    <citation type="submission" date="2020-05" db="EMBL/GenBank/DDBJ databases">
        <authorList>
            <person name="Chiriac C."/>
            <person name="Salcher M."/>
            <person name="Ghai R."/>
            <person name="Kavagutti S V."/>
        </authorList>
    </citation>
    <scope>NUCLEOTIDE SEQUENCE</scope>
</reference>
<accession>A0A6J7UMR6</accession>
<name>A0A6J7UMR6_9ZZZZ</name>
<keyword evidence="1" id="KW-0808">Transferase</keyword>
<sequence length="294" mass="32754">MVDLARRKWRFPIVRLIAFLLCWAWLETAGVVVSIAFWAAGQKRNVSLHYALQRWWAGGLILALRATVGLRIEVKNPEVLVPGPLVVLSRHASLADSLVSAWVMGNIAGLNPRYVLKRELMLDPCLDIVGHRLPNYFLNRTSNNVQEELDGVAALSKDLGHSDVSVIFPEGTRANAAKRQRLFEKLKERNSERAQLLAPLTMLLPPKPAGAIALMQGAPQCDVVIAGHVGFDGLDTFSGMLRHLEQGNVQCVMWFRRVARSEIPTENMAAWLDQQWLLLDTEVQAQSEALKGVK</sequence>
<dbReference type="EMBL" id="CAFBPN010000059">
    <property type="protein sequence ID" value="CAB5024676.1"/>
    <property type="molecule type" value="Genomic_DNA"/>
</dbReference>
<protein>
    <submittedName>
        <fullName evidence="5">Unannotated protein</fullName>
    </submittedName>
</protein>
<gene>
    <name evidence="4" type="ORF">UFOPK4098_01062</name>
    <name evidence="5" type="ORF">UFOPK4347_01438</name>
</gene>
<evidence type="ECO:0000259" key="3">
    <source>
        <dbReference type="SMART" id="SM00563"/>
    </source>
</evidence>
<dbReference type="PANTHER" id="PTHR10434:SF11">
    <property type="entry name" value="1-ACYL-SN-GLYCEROL-3-PHOSPHATE ACYLTRANSFERASE"/>
    <property type="match status" value="1"/>
</dbReference>
<evidence type="ECO:0000256" key="2">
    <source>
        <dbReference type="ARBA" id="ARBA00023315"/>
    </source>
</evidence>
<dbReference type="GO" id="GO:0003841">
    <property type="term" value="F:1-acylglycerol-3-phosphate O-acyltransferase activity"/>
    <property type="evidence" value="ECO:0007669"/>
    <property type="project" value="TreeGrafter"/>
</dbReference>
<dbReference type="InterPro" id="IPR002123">
    <property type="entry name" value="Plipid/glycerol_acylTrfase"/>
</dbReference>